<gene>
    <name evidence="1" type="ORF">T07_14246</name>
</gene>
<evidence type="ECO:0000313" key="2">
    <source>
        <dbReference type="Proteomes" id="UP000054630"/>
    </source>
</evidence>
<organism evidence="1 2">
    <name type="scientific">Trichinella nelsoni</name>
    <dbReference type="NCBI Taxonomy" id="6336"/>
    <lineage>
        <taxon>Eukaryota</taxon>
        <taxon>Metazoa</taxon>
        <taxon>Ecdysozoa</taxon>
        <taxon>Nematoda</taxon>
        <taxon>Enoplea</taxon>
        <taxon>Dorylaimia</taxon>
        <taxon>Trichinellida</taxon>
        <taxon>Trichinellidae</taxon>
        <taxon>Trichinella</taxon>
    </lineage>
</organism>
<dbReference type="AlphaFoldDB" id="A0A0V0RWA4"/>
<dbReference type="Proteomes" id="UP000054630">
    <property type="component" value="Unassembled WGS sequence"/>
</dbReference>
<reference evidence="1 2" key="1">
    <citation type="submission" date="2015-01" db="EMBL/GenBank/DDBJ databases">
        <title>Evolution of Trichinella species and genotypes.</title>
        <authorList>
            <person name="Korhonen P.K."/>
            <person name="Edoardo P."/>
            <person name="Giuseppe L.R."/>
            <person name="Gasser R.B."/>
        </authorList>
    </citation>
    <scope>NUCLEOTIDE SEQUENCE [LARGE SCALE GENOMIC DNA]</scope>
    <source>
        <strain evidence="1">ISS37</strain>
    </source>
</reference>
<protein>
    <submittedName>
        <fullName evidence="1">Uncharacterized protein</fullName>
    </submittedName>
</protein>
<name>A0A0V0RWA4_9BILA</name>
<keyword evidence="2" id="KW-1185">Reference proteome</keyword>
<evidence type="ECO:0000313" key="1">
    <source>
        <dbReference type="EMBL" id="KRX18679.1"/>
    </source>
</evidence>
<comment type="caution">
    <text evidence="1">The sequence shown here is derived from an EMBL/GenBank/DDBJ whole genome shotgun (WGS) entry which is preliminary data.</text>
</comment>
<proteinExistence type="predicted"/>
<dbReference type="EMBL" id="JYDL01000069">
    <property type="protein sequence ID" value="KRX18679.1"/>
    <property type="molecule type" value="Genomic_DNA"/>
</dbReference>
<accession>A0A0V0RWA4</accession>
<sequence length="140" mass="16062">MLDMCIGCRGKLYTNLDATQVIRICGHANGCRVDPHTFYHQQLLNESTAGDSRPVTEIYDDLTSNASTSLDTAAYFPSWDEAQNTMYYSRAPRYTRLPARRQDLRFMAEQTTTKFLMYHLPTNDILIFATEAGVRLLVRR</sequence>